<feature type="transmembrane region" description="Helical" evidence="9">
    <location>
        <begin position="54"/>
        <end position="79"/>
    </location>
</feature>
<reference evidence="11 12" key="1">
    <citation type="submission" date="2021-02" db="EMBL/GenBank/DDBJ databases">
        <title>Whole genome sequencing of Streptomyces actuosus VRA1.</title>
        <authorList>
            <person name="Sen G."/>
            <person name="Sen A."/>
        </authorList>
    </citation>
    <scope>NUCLEOTIDE SEQUENCE [LARGE SCALE GENOMIC DNA]</scope>
    <source>
        <strain evidence="11 12">VRA1</strain>
    </source>
</reference>
<keyword evidence="9" id="KW-0812">Transmembrane</keyword>
<evidence type="ECO:0000256" key="1">
    <source>
        <dbReference type="ARBA" id="ARBA00000085"/>
    </source>
</evidence>
<dbReference type="CDD" id="cd16917">
    <property type="entry name" value="HATPase_UhpB-NarQ-NarX-like"/>
    <property type="match status" value="1"/>
</dbReference>
<dbReference type="PANTHER" id="PTHR24421:SF10">
    <property type="entry name" value="NITRATE_NITRITE SENSOR PROTEIN NARQ"/>
    <property type="match status" value="1"/>
</dbReference>
<comment type="catalytic activity">
    <reaction evidence="1">
        <text>ATP + protein L-histidine = ADP + protein N-phospho-L-histidine.</text>
        <dbReference type="EC" id="2.7.13.3"/>
    </reaction>
</comment>
<evidence type="ECO:0000256" key="9">
    <source>
        <dbReference type="SAM" id="Phobius"/>
    </source>
</evidence>
<feature type="domain" description="Signal transduction histidine kinase subgroup 3 dimerisation and phosphoacceptor" evidence="10">
    <location>
        <begin position="168"/>
        <end position="242"/>
    </location>
</feature>
<keyword evidence="5" id="KW-0547">Nucleotide-binding</keyword>
<organism evidence="11 12">
    <name type="scientific">Streptomyces actuosus</name>
    <dbReference type="NCBI Taxonomy" id="1885"/>
    <lineage>
        <taxon>Bacteria</taxon>
        <taxon>Bacillati</taxon>
        <taxon>Actinomycetota</taxon>
        <taxon>Actinomycetes</taxon>
        <taxon>Kitasatosporales</taxon>
        <taxon>Streptomycetaceae</taxon>
        <taxon>Streptomyces</taxon>
    </lineage>
</organism>
<keyword evidence="8" id="KW-0902">Two-component regulatory system</keyword>
<evidence type="ECO:0000256" key="6">
    <source>
        <dbReference type="ARBA" id="ARBA00022777"/>
    </source>
</evidence>
<keyword evidence="9" id="KW-1133">Transmembrane helix</keyword>
<feature type="transmembrane region" description="Helical" evidence="9">
    <location>
        <begin position="91"/>
        <end position="111"/>
    </location>
</feature>
<protein>
    <recommendedName>
        <fullName evidence="2">histidine kinase</fullName>
        <ecNumber evidence="2">2.7.13.3</ecNumber>
    </recommendedName>
</protein>
<feature type="transmembrane region" description="Helical" evidence="9">
    <location>
        <begin position="6"/>
        <end position="23"/>
    </location>
</feature>
<dbReference type="EMBL" id="JAFFZS010000038">
    <property type="protein sequence ID" value="MBN0048379.1"/>
    <property type="molecule type" value="Genomic_DNA"/>
</dbReference>
<gene>
    <name evidence="11" type="ORF">JS756_30605</name>
</gene>
<dbReference type="GO" id="GO:0016301">
    <property type="term" value="F:kinase activity"/>
    <property type="evidence" value="ECO:0007669"/>
    <property type="project" value="UniProtKB-KW"/>
</dbReference>
<dbReference type="Gene3D" id="3.30.565.10">
    <property type="entry name" value="Histidine kinase-like ATPase, C-terminal domain"/>
    <property type="match status" value="1"/>
</dbReference>
<evidence type="ECO:0000256" key="7">
    <source>
        <dbReference type="ARBA" id="ARBA00022840"/>
    </source>
</evidence>
<dbReference type="InterPro" id="IPR011712">
    <property type="entry name" value="Sig_transdc_His_kin_sub3_dim/P"/>
</dbReference>
<evidence type="ECO:0000313" key="11">
    <source>
        <dbReference type="EMBL" id="MBN0048379.1"/>
    </source>
</evidence>
<dbReference type="SUPFAM" id="SSF55874">
    <property type="entry name" value="ATPase domain of HSP90 chaperone/DNA topoisomerase II/histidine kinase"/>
    <property type="match status" value="1"/>
</dbReference>
<evidence type="ECO:0000256" key="2">
    <source>
        <dbReference type="ARBA" id="ARBA00012438"/>
    </source>
</evidence>
<evidence type="ECO:0000256" key="8">
    <source>
        <dbReference type="ARBA" id="ARBA00023012"/>
    </source>
</evidence>
<sequence length="384" mass="41675">MVDALTFGGATLLGLAVCGFVQKYDHPSDWLLAADLLLGMLACLSLWWRRSHPLTVALLALPAVAVSSSFFGAGIVITVNLALRLPWRRSLAVLGLYLVASALGGLLLAGWETDGLAGVAFALGYYLGSFAWGSTLRARRLWTLAVRREADLERKEHVQRLADIRRDEREAIAREMHDVLAHRISLLSVHAGALAYRAEQSAAGTGRHMSDTEILQSSQIIRDNAHQAVDELQDVLLVLRTEVGVGEPMAPQPSLADVPKLVDEARAAGQKVDFHNELAGHEANPPRPQSERTVYRVVQEGLTNARKHAPRAKVSVRLSGEPGSGLVVEISNRMPATWPRREIPGTGTGLAGLAERVRLDGGLLEYGSDGQAFTLQAQLLWPVR</sequence>
<accession>A0ABS2VZB5</accession>
<dbReference type="Proteomes" id="UP000788262">
    <property type="component" value="Unassembled WGS sequence"/>
</dbReference>
<keyword evidence="6 11" id="KW-0418">Kinase</keyword>
<evidence type="ECO:0000259" key="10">
    <source>
        <dbReference type="Pfam" id="PF07730"/>
    </source>
</evidence>
<evidence type="ECO:0000256" key="4">
    <source>
        <dbReference type="ARBA" id="ARBA00022679"/>
    </source>
</evidence>
<dbReference type="InterPro" id="IPR036890">
    <property type="entry name" value="HATPase_C_sf"/>
</dbReference>
<dbReference type="Pfam" id="PF07730">
    <property type="entry name" value="HisKA_3"/>
    <property type="match status" value="1"/>
</dbReference>
<keyword evidence="9" id="KW-0472">Membrane</keyword>
<evidence type="ECO:0000256" key="5">
    <source>
        <dbReference type="ARBA" id="ARBA00022741"/>
    </source>
</evidence>
<name>A0ABS2VZB5_STRAS</name>
<proteinExistence type="predicted"/>
<keyword evidence="4" id="KW-0808">Transferase</keyword>
<evidence type="ECO:0000256" key="3">
    <source>
        <dbReference type="ARBA" id="ARBA00022553"/>
    </source>
</evidence>
<dbReference type="InterPro" id="IPR050482">
    <property type="entry name" value="Sensor_HK_TwoCompSys"/>
</dbReference>
<dbReference type="Gene3D" id="1.20.5.1930">
    <property type="match status" value="1"/>
</dbReference>
<dbReference type="EC" id="2.7.13.3" evidence="2"/>
<comment type="caution">
    <text evidence="11">The sequence shown here is derived from an EMBL/GenBank/DDBJ whole genome shotgun (WGS) entry which is preliminary data.</text>
</comment>
<evidence type="ECO:0000313" key="12">
    <source>
        <dbReference type="Proteomes" id="UP000788262"/>
    </source>
</evidence>
<dbReference type="PANTHER" id="PTHR24421">
    <property type="entry name" value="NITRATE/NITRITE SENSOR PROTEIN NARX-RELATED"/>
    <property type="match status" value="1"/>
</dbReference>
<keyword evidence="3" id="KW-0597">Phosphoprotein</keyword>
<keyword evidence="12" id="KW-1185">Reference proteome</keyword>
<feature type="transmembrane region" description="Helical" evidence="9">
    <location>
        <begin position="30"/>
        <end position="48"/>
    </location>
</feature>
<keyword evidence="7" id="KW-0067">ATP-binding</keyword>
<feature type="transmembrane region" description="Helical" evidence="9">
    <location>
        <begin position="117"/>
        <end position="138"/>
    </location>
</feature>